<accession>A0A2T2N8Z4</accession>
<feature type="compositionally biased region" description="Polar residues" evidence="1">
    <location>
        <begin position="24"/>
        <end position="38"/>
    </location>
</feature>
<dbReference type="Proteomes" id="UP000240883">
    <property type="component" value="Unassembled WGS sequence"/>
</dbReference>
<evidence type="ECO:0000256" key="1">
    <source>
        <dbReference type="SAM" id="MobiDB-lite"/>
    </source>
</evidence>
<evidence type="ECO:0000313" key="3">
    <source>
        <dbReference type="Proteomes" id="UP000240883"/>
    </source>
</evidence>
<proteinExistence type="predicted"/>
<gene>
    <name evidence="2" type="ORF">BS50DRAFT_578496</name>
</gene>
<dbReference type="PANTHER" id="PTHR42085">
    <property type="entry name" value="F-BOX DOMAIN-CONTAINING PROTEIN"/>
    <property type="match status" value="1"/>
</dbReference>
<reference evidence="2 3" key="1">
    <citation type="journal article" date="2018" name="Front. Microbiol.">
        <title>Genome-Wide Analysis of Corynespora cassiicola Leaf Fall Disease Putative Effectors.</title>
        <authorList>
            <person name="Lopez D."/>
            <person name="Ribeiro S."/>
            <person name="Label P."/>
            <person name="Fumanal B."/>
            <person name="Venisse J.S."/>
            <person name="Kohler A."/>
            <person name="de Oliveira R.R."/>
            <person name="Labutti K."/>
            <person name="Lipzen A."/>
            <person name="Lail K."/>
            <person name="Bauer D."/>
            <person name="Ohm R.A."/>
            <person name="Barry K.W."/>
            <person name="Spatafora J."/>
            <person name="Grigoriev I.V."/>
            <person name="Martin F.M."/>
            <person name="Pujade-Renaud V."/>
        </authorList>
    </citation>
    <scope>NUCLEOTIDE SEQUENCE [LARGE SCALE GENOMIC DNA]</scope>
    <source>
        <strain evidence="2 3">Philippines</strain>
    </source>
</reference>
<keyword evidence="3" id="KW-1185">Reference proteome</keyword>
<name>A0A2T2N8Z4_CORCC</name>
<feature type="region of interest" description="Disordered" evidence="1">
    <location>
        <begin position="1"/>
        <end position="49"/>
    </location>
</feature>
<organism evidence="2 3">
    <name type="scientific">Corynespora cassiicola Philippines</name>
    <dbReference type="NCBI Taxonomy" id="1448308"/>
    <lineage>
        <taxon>Eukaryota</taxon>
        <taxon>Fungi</taxon>
        <taxon>Dikarya</taxon>
        <taxon>Ascomycota</taxon>
        <taxon>Pezizomycotina</taxon>
        <taxon>Dothideomycetes</taxon>
        <taxon>Pleosporomycetidae</taxon>
        <taxon>Pleosporales</taxon>
        <taxon>Corynesporascaceae</taxon>
        <taxon>Corynespora</taxon>
    </lineage>
</organism>
<dbReference type="AlphaFoldDB" id="A0A2T2N8Z4"/>
<dbReference type="OrthoDB" id="4790878at2759"/>
<dbReference type="InterPro" id="IPR038883">
    <property type="entry name" value="AN11006-like"/>
</dbReference>
<protein>
    <submittedName>
        <fullName evidence="2">Uncharacterized protein</fullName>
    </submittedName>
</protein>
<dbReference type="PANTHER" id="PTHR42085:SF1">
    <property type="entry name" value="F-BOX DOMAIN-CONTAINING PROTEIN"/>
    <property type="match status" value="1"/>
</dbReference>
<sequence>MAPKHKRKATEDVSTGSKKRARKTPSTLNPNQDVTATTEPRPAAKVPLEQKISAAAQTSRLLRLPGELRNMIYKLALTAPHGLRCRWHKGFNRRKRRPVLLVNSRNNQVLHEANQLKYVSHFLYKETAGLESKYNDVIFDSVSKEFSGAKSGFDMFVNSCTPSKLSWLKMATIGEKTEGITADFMEWFEPEAMPHIMRLFEFCASHPEITVRYRVRGWSCKRSEPSTLLGVVFRAAALLKAFRDVEIYDAIPVREYRQAGYQDDAVLMLGRYAEEVKQYRHVTNLRFMPRDARFDLTGYWRNLRDVTRYRFPEEEAAWRNVGHQFWMRPIKDWHDNGI</sequence>
<dbReference type="EMBL" id="KZ678144">
    <property type="protein sequence ID" value="PSN61508.1"/>
    <property type="molecule type" value="Genomic_DNA"/>
</dbReference>
<evidence type="ECO:0000313" key="2">
    <source>
        <dbReference type="EMBL" id="PSN61508.1"/>
    </source>
</evidence>